<feature type="compositionally biased region" description="Basic and acidic residues" evidence="1">
    <location>
        <begin position="1"/>
        <end position="15"/>
    </location>
</feature>
<evidence type="ECO:0000313" key="3">
    <source>
        <dbReference type="Proteomes" id="UP001234989"/>
    </source>
</evidence>
<proteinExistence type="predicted"/>
<sequence>MERGQENDGEREKGKANNSMVSSSAFRKDVVNVLDFIERLKNKQNQIGLDLNLIEALKYGLAFICTSVQLSYFDLDKFEDEMARKGQEVEKMVRSILYMTSMWMLNVDYNVEDKYDMHHVLPRLMDNIDDCITHVIILHQVPPLLRSS</sequence>
<dbReference type="Proteomes" id="UP001234989">
    <property type="component" value="Chromosome 5"/>
</dbReference>
<gene>
    <name evidence="2" type="ORF">MTR67_024042</name>
</gene>
<feature type="region of interest" description="Disordered" evidence="1">
    <location>
        <begin position="1"/>
        <end position="20"/>
    </location>
</feature>
<dbReference type="AlphaFoldDB" id="A0AAF0QUN7"/>
<accession>A0AAF0QUN7</accession>
<name>A0AAF0QUN7_SOLVR</name>
<organism evidence="2 3">
    <name type="scientific">Solanum verrucosum</name>
    <dbReference type="NCBI Taxonomy" id="315347"/>
    <lineage>
        <taxon>Eukaryota</taxon>
        <taxon>Viridiplantae</taxon>
        <taxon>Streptophyta</taxon>
        <taxon>Embryophyta</taxon>
        <taxon>Tracheophyta</taxon>
        <taxon>Spermatophyta</taxon>
        <taxon>Magnoliopsida</taxon>
        <taxon>eudicotyledons</taxon>
        <taxon>Gunneridae</taxon>
        <taxon>Pentapetalae</taxon>
        <taxon>asterids</taxon>
        <taxon>lamiids</taxon>
        <taxon>Solanales</taxon>
        <taxon>Solanaceae</taxon>
        <taxon>Solanoideae</taxon>
        <taxon>Solaneae</taxon>
        <taxon>Solanum</taxon>
    </lineage>
</organism>
<evidence type="ECO:0000313" key="2">
    <source>
        <dbReference type="EMBL" id="WMV30657.1"/>
    </source>
</evidence>
<evidence type="ECO:0000256" key="1">
    <source>
        <dbReference type="SAM" id="MobiDB-lite"/>
    </source>
</evidence>
<dbReference type="EMBL" id="CP133616">
    <property type="protein sequence ID" value="WMV30657.1"/>
    <property type="molecule type" value="Genomic_DNA"/>
</dbReference>
<reference evidence="2" key="1">
    <citation type="submission" date="2023-08" db="EMBL/GenBank/DDBJ databases">
        <title>A de novo genome assembly of Solanum verrucosum Schlechtendal, a Mexican diploid species geographically isolated from the other diploid A-genome species in potato relatives.</title>
        <authorList>
            <person name="Hosaka K."/>
        </authorList>
    </citation>
    <scope>NUCLEOTIDE SEQUENCE</scope>
    <source>
        <tissue evidence="2">Young leaves</tissue>
    </source>
</reference>
<protein>
    <submittedName>
        <fullName evidence="2">Uncharacterized protein</fullName>
    </submittedName>
</protein>
<keyword evidence="3" id="KW-1185">Reference proteome</keyword>